<evidence type="ECO:0000259" key="4">
    <source>
        <dbReference type="Pfam" id="PF08501"/>
    </source>
</evidence>
<dbReference type="GO" id="GO:0004764">
    <property type="term" value="F:shikimate 3-dehydrogenase (NADP+) activity"/>
    <property type="evidence" value="ECO:0007669"/>
    <property type="project" value="UniProtKB-UniRule"/>
</dbReference>
<comment type="subunit">
    <text evidence="3">Homodimer.</text>
</comment>
<keyword evidence="7" id="KW-1185">Reference proteome</keyword>
<proteinExistence type="inferred from homology"/>
<protein>
    <recommendedName>
        <fullName evidence="3">Shikimate dehydrogenase (NADP(+))</fullName>
        <shortName evidence="3">SDH</shortName>
        <ecNumber evidence="3">1.1.1.25</ecNumber>
    </recommendedName>
</protein>
<keyword evidence="3" id="KW-0028">Amino-acid biosynthesis</keyword>
<dbReference type="GO" id="GO:0008652">
    <property type="term" value="P:amino acid biosynthetic process"/>
    <property type="evidence" value="ECO:0007669"/>
    <property type="project" value="UniProtKB-KW"/>
</dbReference>
<evidence type="ECO:0000256" key="2">
    <source>
        <dbReference type="ARBA" id="ARBA00023141"/>
    </source>
</evidence>
<dbReference type="SUPFAM" id="SSF51735">
    <property type="entry name" value="NAD(P)-binding Rossmann-fold domains"/>
    <property type="match status" value="1"/>
</dbReference>
<comment type="similarity">
    <text evidence="3">Belongs to the shikimate dehydrogenase family.</text>
</comment>
<feature type="active site" description="Proton acceptor" evidence="3">
    <location>
        <position position="91"/>
    </location>
</feature>
<name>K9EB61_9ACTO</name>
<dbReference type="Pfam" id="PF18317">
    <property type="entry name" value="SDH_C"/>
    <property type="match status" value="1"/>
</dbReference>
<dbReference type="STRING" id="202789.GCA_001457435_00668"/>
<comment type="catalytic activity">
    <reaction evidence="3">
        <text>shikimate + NADP(+) = 3-dehydroshikimate + NADPH + H(+)</text>
        <dbReference type="Rhea" id="RHEA:17737"/>
        <dbReference type="ChEBI" id="CHEBI:15378"/>
        <dbReference type="ChEBI" id="CHEBI:16630"/>
        <dbReference type="ChEBI" id="CHEBI:36208"/>
        <dbReference type="ChEBI" id="CHEBI:57783"/>
        <dbReference type="ChEBI" id="CHEBI:58349"/>
        <dbReference type="EC" id="1.1.1.25"/>
    </reaction>
</comment>
<dbReference type="InterPro" id="IPR013708">
    <property type="entry name" value="Shikimate_DH-bd_N"/>
</dbReference>
<dbReference type="UniPathway" id="UPA00053">
    <property type="reaction ID" value="UER00087"/>
</dbReference>
<dbReference type="InterPro" id="IPR036291">
    <property type="entry name" value="NAD(P)-bd_dom_sf"/>
</dbReference>
<dbReference type="HAMAP" id="MF_00222">
    <property type="entry name" value="Shikimate_DH_AroE"/>
    <property type="match status" value="1"/>
</dbReference>
<dbReference type="PANTHER" id="PTHR21089">
    <property type="entry name" value="SHIKIMATE DEHYDROGENASE"/>
    <property type="match status" value="1"/>
</dbReference>
<evidence type="ECO:0000256" key="3">
    <source>
        <dbReference type="HAMAP-Rule" id="MF_00222"/>
    </source>
</evidence>
<keyword evidence="3" id="KW-0560">Oxidoreductase</keyword>
<dbReference type="EC" id="1.1.1.25" evidence="3"/>
<reference evidence="6 7" key="1">
    <citation type="submission" date="2012-09" db="EMBL/GenBank/DDBJ databases">
        <title>The Genome Sequence of Actinobaculum massiliae ACS-171-V-COL2.</title>
        <authorList>
            <consortium name="The Broad Institute Genome Sequencing Platform"/>
            <person name="Earl A."/>
            <person name="Ward D."/>
            <person name="Feldgarden M."/>
            <person name="Gevers D."/>
            <person name="Saerens B."/>
            <person name="Vaneechoutte M."/>
            <person name="Walker B."/>
            <person name="Young S.K."/>
            <person name="Zeng Q."/>
            <person name="Gargeya S."/>
            <person name="Fitzgerald M."/>
            <person name="Haas B."/>
            <person name="Abouelleil A."/>
            <person name="Alvarado L."/>
            <person name="Arachchi H.M."/>
            <person name="Berlin A."/>
            <person name="Chapman S.B."/>
            <person name="Goldberg J."/>
            <person name="Griggs A."/>
            <person name="Gujja S."/>
            <person name="Hansen M."/>
            <person name="Howarth C."/>
            <person name="Imamovic A."/>
            <person name="Larimer J."/>
            <person name="McCowen C."/>
            <person name="Montmayeur A."/>
            <person name="Murphy C."/>
            <person name="Neiman D."/>
            <person name="Pearson M."/>
            <person name="Priest M."/>
            <person name="Roberts A."/>
            <person name="Saif S."/>
            <person name="Shea T."/>
            <person name="Sisk P."/>
            <person name="Sykes S."/>
            <person name="Wortman J."/>
            <person name="Nusbaum C."/>
            <person name="Birren B."/>
        </authorList>
    </citation>
    <scope>NUCLEOTIDE SEQUENCE [LARGE SCALE GENOMIC DNA]</scope>
    <source>
        <strain evidence="7">ACS-171-V-Col2</strain>
    </source>
</reference>
<dbReference type="CDD" id="cd01065">
    <property type="entry name" value="NAD_bind_Shikimate_DH"/>
    <property type="match status" value="1"/>
</dbReference>
<dbReference type="InterPro" id="IPR046346">
    <property type="entry name" value="Aminoacid_DH-like_N_sf"/>
</dbReference>
<comment type="function">
    <text evidence="3">Involved in the biosynthesis of the chorismate, which leads to the biosynthesis of aromatic amino acids. Catalyzes the reversible NADPH linked reduction of 3-dehydroshikimate (DHSA) to yield shikimate (SA).</text>
</comment>
<feature type="binding site" evidence="3">
    <location>
        <position position="276"/>
    </location>
    <ligand>
        <name>NADP(+)</name>
        <dbReference type="ChEBI" id="CHEBI:58349"/>
    </ligand>
</feature>
<dbReference type="GO" id="GO:0009073">
    <property type="term" value="P:aromatic amino acid family biosynthetic process"/>
    <property type="evidence" value="ECO:0007669"/>
    <property type="project" value="UniProtKB-KW"/>
</dbReference>
<dbReference type="InterPro" id="IPR041121">
    <property type="entry name" value="SDH_C"/>
</dbReference>
<evidence type="ECO:0000259" key="5">
    <source>
        <dbReference type="Pfam" id="PF18317"/>
    </source>
</evidence>
<dbReference type="RefSeq" id="WP_007001646.1">
    <property type="nucleotide sequence ID" value="NZ_JH992956.1"/>
</dbReference>
<feature type="binding site" evidence="3">
    <location>
        <begin position="40"/>
        <end position="42"/>
    </location>
    <ligand>
        <name>shikimate</name>
        <dbReference type="ChEBI" id="CHEBI:36208"/>
    </ligand>
</feature>
<feature type="binding site" evidence="3">
    <location>
        <begin position="152"/>
        <end position="156"/>
    </location>
    <ligand>
        <name>NADP(+)</name>
        <dbReference type="ChEBI" id="CHEBI:58349"/>
    </ligand>
</feature>
<organism evidence="6 7">
    <name type="scientific">Actinobaculum massiliense ACS-171-V-Col2</name>
    <dbReference type="NCBI Taxonomy" id="883066"/>
    <lineage>
        <taxon>Bacteria</taxon>
        <taxon>Bacillati</taxon>
        <taxon>Actinomycetota</taxon>
        <taxon>Actinomycetes</taxon>
        <taxon>Actinomycetales</taxon>
        <taxon>Actinomycetaceae</taxon>
        <taxon>Actinobaculum</taxon>
    </lineage>
</organism>
<accession>K9EB61</accession>
<dbReference type="SUPFAM" id="SSF53223">
    <property type="entry name" value="Aminoacid dehydrogenase-like, N-terminal domain"/>
    <property type="match status" value="1"/>
</dbReference>
<comment type="caution">
    <text evidence="6">The sequence shown here is derived from an EMBL/GenBank/DDBJ whole genome shotgun (WGS) entry which is preliminary data.</text>
</comment>
<gene>
    <name evidence="3" type="primary">aroE</name>
    <name evidence="6" type="ORF">HMPREF9233_01441</name>
</gene>
<comment type="caution">
    <text evidence="3">Lacks conserved residue(s) required for the propagation of feature annotation.</text>
</comment>
<feature type="binding site" evidence="3">
    <location>
        <position position="87"/>
    </location>
    <ligand>
        <name>shikimate</name>
        <dbReference type="ChEBI" id="CHEBI:36208"/>
    </ligand>
</feature>
<dbReference type="PANTHER" id="PTHR21089:SF1">
    <property type="entry name" value="BIFUNCTIONAL 3-DEHYDROQUINATE DEHYDRATASE_SHIKIMATE DEHYDROGENASE, CHLOROPLASTIC"/>
    <property type="match status" value="1"/>
</dbReference>
<feature type="binding site" evidence="3">
    <location>
        <position position="127"/>
    </location>
    <ligand>
        <name>shikimate</name>
        <dbReference type="ChEBI" id="CHEBI:36208"/>
    </ligand>
</feature>
<feature type="domain" description="SDH C-terminal" evidence="5">
    <location>
        <begin position="276"/>
        <end position="306"/>
    </location>
</feature>
<dbReference type="GO" id="GO:0019632">
    <property type="term" value="P:shikimate metabolic process"/>
    <property type="evidence" value="ECO:0007669"/>
    <property type="project" value="TreeGrafter"/>
</dbReference>
<dbReference type="PATRIC" id="fig|883066.3.peg.1503"/>
<feature type="binding site" evidence="3">
    <location>
        <position position="112"/>
    </location>
    <ligand>
        <name>shikimate</name>
        <dbReference type="ChEBI" id="CHEBI:36208"/>
    </ligand>
</feature>
<feature type="domain" description="Shikimate dehydrogenase substrate binding N-terminal" evidence="4">
    <location>
        <begin position="32"/>
        <end position="114"/>
    </location>
</feature>
<dbReference type="EMBL" id="AGWL01000008">
    <property type="protein sequence ID" value="EKU94494.1"/>
    <property type="molecule type" value="Genomic_DNA"/>
</dbReference>
<evidence type="ECO:0000313" key="6">
    <source>
        <dbReference type="EMBL" id="EKU94494.1"/>
    </source>
</evidence>
<dbReference type="GO" id="GO:0009423">
    <property type="term" value="P:chorismate biosynthetic process"/>
    <property type="evidence" value="ECO:0007669"/>
    <property type="project" value="UniProtKB-UniRule"/>
</dbReference>
<evidence type="ECO:0000313" key="7">
    <source>
        <dbReference type="Proteomes" id="UP000009888"/>
    </source>
</evidence>
<sequence>MTARRSSAQRGAVPGPALQGAALGAAGLAFAVIGSPIRHSLSPLLHTTSFRALGINGTYLAHEVTAERADAAVRALRELGYAGFNVTMPCKQAVMASLDELSPEAELMGAVNTVARRGERLIGFNTDGAGALRAIRAAGVELDAVEDILVLGSGGASSAIYTQAAMEAVPRVSVFARPGSKNWEATRRRIAMLNERTSARLELHRLDDPAHLAEAVAAAQVIINGTNVGMAPREEETVLDTDLLGPQHAVFDAVYNPLETRLLREAAAAGATTICGLEMLLWQAVLAEEIWLERSDIPVAAMREALSGARRAG</sequence>
<keyword evidence="2 3" id="KW-0057">Aromatic amino acid biosynthesis</keyword>
<dbReference type="AlphaFoldDB" id="K9EB61"/>
<dbReference type="InterPro" id="IPR022893">
    <property type="entry name" value="Shikimate_DH_fam"/>
</dbReference>
<dbReference type="Pfam" id="PF08501">
    <property type="entry name" value="Shikimate_dh_N"/>
    <property type="match status" value="1"/>
</dbReference>
<feature type="binding site" evidence="3">
    <location>
        <position position="253"/>
    </location>
    <ligand>
        <name>NADP(+)</name>
        <dbReference type="ChEBI" id="CHEBI:58349"/>
    </ligand>
</feature>
<dbReference type="eggNOG" id="COG0169">
    <property type="taxonomic scope" value="Bacteria"/>
</dbReference>
<comment type="pathway">
    <text evidence="1 3">Metabolic intermediate biosynthesis; chorismate biosynthesis; chorismate from D-erythrose 4-phosphate and phosphoenolpyruvate: step 4/7.</text>
</comment>
<dbReference type="Gene3D" id="3.40.50.720">
    <property type="entry name" value="NAD(P)-binding Rossmann-like Domain"/>
    <property type="match status" value="1"/>
</dbReference>
<evidence type="ECO:0000256" key="1">
    <source>
        <dbReference type="ARBA" id="ARBA00004871"/>
    </source>
</evidence>
<feature type="binding site" evidence="3">
    <location>
        <position position="283"/>
    </location>
    <ligand>
        <name>shikimate</name>
        <dbReference type="ChEBI" id="CHEBI:36208"/>
    </ligand>
</feature>
<dbReference type="HOGENOM" id="CLU_044063_4_4_11"/>
<dbReference type="Proteomes" id="UP000009888">
    <property type="component" value="Unassembled WGS sequence"/>
</dbReference>
<keyword evidence="3" id="KW-0521">NADP</keyword>
<dbReference type="Gene3D" id="3.40.50.10860">
    <property type="entry name" value="Leucine Dehydrogenase, chain A, domain 1"/>
    <property type="match status" value="1"/>
</dbReference>
<feature type="binding site" evidence="3">
    <location>
        <position position="255"/>
    </location>
    <ligand>
        <name>shikimate</name>
        <dbReference type="ChEBI" id="CHEBI:36208"/>
    </ligand>
</feature>